<evidence type="ECO:0000313" key="2">
    <source>
        <dbReference type="EMBL" id="MBD7984649.1"/>
    </source>
</evidence>
<protein>
    <submittedName>
        <fullName evidence="2">Stage II sporulation protein R</fullName>
    </submittedName>
</protein>
<accession>A0ABR8UAA1</accession>
<evidence type="ECO:0000313" key="3">
    <source>
        <dbReference type="Proteomes" id="UP000626786"/>
    </source>
</evidence>
<dbReference type="InterPro" id="IPR014202">
    <property type="entry name" value="Spore_II_R"/>
</dbReference>
<dbReference type="EMBL" id="JACSQN010000006">
    <property type="protein sequence ID" value="MBD7984649.1"/>
    <property type="molecule type" value="Genomic_DNA"/>
</dbReference>
<keyword evidence="1" id="KW-0472">Membrane</keyword>
<evidence type="ECO:0000256" key="1">
    <source>
        <dbReference type="SAM" id="Phobius"/>
    </source>
</evidence>
<feature type="transmembrane region" description="Helical" evidence="1">
    <location>
        <begin position="21"/>
        <end position="42"/>
    </location>
</feature>
<keyword evidence="1" id="KW-0812">Transmembrane</keyword>
<name>A0ABR8UAA1_9BACL</name>
<keyword evidence="1" id="KW-1133">Transmembrane helix</keyword>
<proteinExistence type="predicted"/>
<dbReference type="RefSeq" id="WP_191694337.1">
    <property type="nucleotide sequence ID" value="NZ_JACSQN010000006.1"/>
</dbReference>
<reference evidence="2 3" key="1">
    <citation type="submission" date="2020-08" db="EMBL/GenBank/DDBJ databases">
        <title>A Genomic Blueprint of the Chicken Gut Microbiome.</title>
        <authorList>
            <person name="Gilroy R."/>
            <person name="Ravi A."/>
            <person name="Getino M."/>
            <person name="Pursley I."/>
            <person name="Horton D.L."/>
            <person name="Alikhan N.-F."/>
            <person name="Baker D."/>
            <person name="Gharbi K."/>
            <person name="Hall N."/>
            <person name="Watson M."/>
            <person name="Adriaenssens E.M."/>
            <person name="Foster-Nyarko E."/>
            <person name="Jarju S."/>
            <person name="Secka A."/>
            <person name="Antonio M."/>
            <person name="Oren A."/>
            <person name="Chaudhuri R."/>
            <person name="La Ragione R.M."/>
            <person name="Hildebrand F."/>
            <person name="Pallen M.J."/>
        </authorList>
    </citation>
    <scope>NUCLEOTIDE SEQUENCE [LARGE SCALE GENOMIC DNA]</scope>
    <source>
        <strain evidence="2 3">Sa2YVA2</strain>
    </source>
</reference>
<organism evidence="2 3">
    <name type="scientific">Sporosarcina quadrami</name>
    <dbReference type="NCBI Taxonomy" id="2762234"/>
    <lineage>
        <taxon>Bacteria</taxon>
        <taxon>Bacillati</taxon>
        <taxon>Bacillota</taxon>
        <taxon>Bacilli</taxon>
        <taxon>Bacillales</taxon>
        <taxon>Caryophanaceae</taxon>
        <taxon>Sporosarcina</taxon>
    </lineage>
</organism>
<sequence length="197" mass="22633">MIQDYEITIRTKEVSKRMKKVIAVVEFLLVLFIIQSALMLFMDRPIEQDAEIRFRILAHSNTAADQKVKEAIQREIAPLINNAINQAESKEDIVDNLKKVESTIFGIASKMAGDQEVHFQRKAALFPPKRSGFVITAQAPYDAYILTIGSGRGDNWWCGLFPKVCFPDEVVDSKEDVEVKDEQVTFFIWEWIKSWFS</sequence>
<comment type="caution">
    <text evidence="2">The sequence shown here is derived from an EMBL/GenBank/DDBJ whole genome shotgun (WGS) entry which is preliminary data.</text>
</comment>
<dbReference type="Pfam" id="PF09551">
    <property type="entry name" value="Spore_II_R"/>
    <property type="match status" value="1"/>
</dbReference>
<dbReference type="Proteomes" id="UP000626786">
    <property type="component" value="Unassembled WGS sequence"/>
</dbReference>
<gene>
    <name evidence="2" type="ORF">H9649_08660</name>
</gene>
<keyword evidence="3" id="KW-1185">Reference proteome</keyword>